<protein>
    <submittedName>
        <fullName evidence="2">Type II secretory pathway, pseudopilin PulG</fullName>
    </submittedName>
</protein>
<dbReference type="AlphaFoldDB" id="A0A653E5R3"/>
<evidence type="ECO:0000313" key="2">
    <source>
        <dbReference type="EMBL" id="VEV98079.1"/>
    </source>
</evidence>
<keyword evidence="1" id="KW-1133">Transmembrane helix</keyword>
<dbReference type="EMBL" id="LR215729">
    <property type="protein sequence ID" value="VEV98079.1"/>
    <property type="molecule type" value="Genomic_DNA"/>
</dbReference>
<keyword evidence="1" id="KW-0472">Membrane</keyword>
<evidence type="ECO:0000256" key="1">
    <source>
        <dbReference type="SAM" id="Phobius"/>
    </source>
</evidence>
<feature type="transmembrane region" description="Helical" evidence="1">
    <location>
        <begin position="12"/>
        <end position="36"/>
    </location>
</feature>
<gene>
    <name evidence="2" type="ORF">PMYSY11_3035</name>
</gene>
<dbReference type="RefSeq" id="WP_150548700.1">
    <property type="nucleotide sequence ID" value="NZ_LR215729.2"/>
</dbReference>
<sequence length="175" mass="19955">MRSGDFGRRQQGFSYFAVLFLIVLMGTALAGAGQLWSTTSQRLREQDLLWVGSQYAQALRHYYQVSPGVAQYPQTLDELIEDPRFPSRQRHLRKLYADPITGSNDWGLIQSFDGRIAGVYSRSEQAPMKQAQFPAQWVDFEGMKHYSDWQFVADKSFMQGLSQNTPANPNKAQLP</sequence>
<name>A0A653E5R3_9PSED</name>
<keyword evidence="1" id="KW-0812">Transmembrane</keyword>
<accession>A0A653E5R3</accession>
<proteinExistence type="predicted"/>
<organism evidence="2">
    <name type="scientific">Pseudomonas marincola</name>
    <dbReference type="NCBI Taxonomy" id="437900"/>
    <lineage>
        <taxon>Bacteria</taxon>
        <taxon>Pseudomonadati</taxon>
        <taxon>Pseudomonadota</taxon>
        <taxon>Gammaproteobacteria</taxon>
        <taxon>Pseudomonadales</taxon>
        <taxon>Pseudomonadaceae</taxon>
        <taxon>Pseudomonas</taxon>
    </lineage>
</organism>
<reference evidence="2" key="1">
    <citation type="submission" date="2019-02" db="EMBL/GenBank/DDBJ databases">
        <authorList>
            <consortium name="Genoscope - CEA"/>
            <person name="William W."/>
        </authorList>
    </citation>
    <scope>NUCLEOTIDE SEQUENCE [LARGE SCALE GENOMIC DNA]</scope>
    <source>
        <strain evidence="2">YSy11</strain>
    </source>
</reference>